<dbReference type="PANTHER" id="PTHR43842:SF2">
    <property type="entry name" value="PROPIONYL-COA CARBOXYLASE BETA CHAIN, MITOCHONDRIAL"/>
    <property type="match status" value="1"/>
</dbReference>
<evidence type="ECO:0000256" key="1">
    <source>
        <dbReference type="ARBA" id="ARBA00006102"/>
    </source>
</evidence>
<dbReference type="RefSeq" id="WP_093920621.1">
    <property type="nucleotide sequence ID" value="NZ_FONW01000008.1"/>
</dbReference>
<dbReference type="InterPro" id="IPR011763">
    <property type="entry name" value="COA_CT_C"/>
</dbReference>
<dbReference type="GO" id="GO:0004658">
    <property type="term" value="F:propionyl-CoA carboxylase activity"/>
    <property type="evidence" value="ECO:0007669"/>
    <property type="project" value="UniProtKB-ARBA"/>
</dbReference>
<keyword evidence="7" id="KW-1185">Reference proteome</keyword>
<feature type="domain" description="CoA carboxyltransferase N-terminal" evidence="3">
    <location>
        <begin position="3"/>
        <end position="259"/>
    </location>
</feature>
<evidence type="ECO:0000259" key="3">
    <source>
        <dbReference type="PROSITE" id="PS50980"/>
    </source>
</evidence>
<evidence type="ECO:0000313" key="8">
    <source>
        <dbReference type="Proteomes" id="UP000294848"/>
    </source>
</evidence>
<feature type="domain" description="CoA carboxyltransferase C-terminal" evidence="4">
    <location>
        <begin position="263"/>
        <end position="509"/>
    </location>
</feature>
<accession>A0A1I2JC08</accession>
<name>A0A1I2JC08_9BACT</name>
<keyword evidence="5" id="KW-0808">Transferase</keyword>
<evidence type="ECO:0000313" key="6">
    <source>
        <dbReference type="EMBL" id="TDN98935.1"/>
    </source>
</evidence>
<dbReference type="Pfam" id="PF01039">
    <property type="entry name" value="Carboxyl_trans"/>
    <property type="match status" value="1"/>
</dbReference>
<dbReference type="AlphaFoldDB" id="A0A1I2JC08"/>
<organism evidence="5 7">
    <name type="scientific">Sunxiuqinia elliptica</name>
    <dbReference type="NCBI Taxonomy" id="655355"/>
    <lineage>
        <taxon>Bacteria</taxon>
        <taxon>Pseudomonadati</taxon>
        <taxon>Bacteroidota</taxon>
        <taxon>Bacteroidia</taxon>
        <taxon>Marinilabiliales</taxon>
        <taxon>Prolixibacteraceae</taxon>
        <taxon>Sunxiuqinia</taxon>
    </lineage>
</organism>
<evidence type="ECO:0000256" key="2">
    <source>
        <dbReference type="ARBA" id="ARBA00074538"/>
    </source>
</evidence>
<proteinExistence type="inferred from homology"/>
<dbReference type="STRING" id="655355.SAMN05216283_108106"/>
<comment type="similarity">
    <text evidence="1">Belongs to the AccD/PCCB family.</text>
</comment>
<dbReference type="EMBL" id="SNWI01000007">
    <property type="protein sequence ID" value="TDN98935.1"/>
    <property type="molecule type" value="Genomic_DNA"/>
</dbReference>
<protein>
    <recommendedName>
        <fullName evidence="2">Propionyl-CoA carboxylase beta chain</fullName>
    </recommendedName>
</protein>
<dbReference type="Proteomes" id="UP000294848">
    <property type="component" value="Unassembled WGS sequence"/>
</dbReference>
<dbReference type="InterPro" id="IPR034733">
    <property type="entry name" value="AcCoA_carboxyl_beta"/>
</dbReference>
<evidence type="ECO:0000259" key="4">
    <source>
        <dbReference type="PROSITE" id="PS50989"/>
    </source>
</evidence>
<dbReference type="PROSITE" id="PS50989">
    <property type="entry name" value="COA_CT_CTER"/>
    <property type="match status" value="1"/>
</dbReference>
<dbReference type="GO" id="GO:0016740">
    <property type="term" value="F:transferase activity"/>
    <property type="evidence" value="ECO:0007669"/>
    <property type="project" value="UniProtKB-KW"/>
</dbReference>
<dbReference type="FunFam" id="3.90.226.10:FF:000017">
    <property type="entry name" value="Propionyl-CoA carboxylase subunit beta 5"/>
    <property type="match status" value="1"/>
</dbReference>
<dbReference type="GO" id="GO:0015977">
    <property type="term" value="P:carbon fixation"/>
    <property type="evidence" value="ECO:0007669"/>
    <property type="project" value="UniProtKB-ARBA"/>
</dbReference>
<dbReference type="GO" id="GO:0009317">
    <property type="term" value="C:acetyl-CoA carboxylase complex"/>
    <property type="evidence" value="ECO:0007669"/>
    <property type="project" value="UniProtKB-ARBA"/>
</dbReference>
<evidence type="ECO:0000313" key="5">
    <source>
        <dbReference type="EMBL" id="SFF52064.1"/>
    </source>
</evidence>
<dbReference type="EMBL" id="FONW01000008">
    <property type="protein sequence ID" value="SFF52064.1"/>
    <property type="molecule type" value="Genomic_DNA"/>
</dbReference>
<dbReference type="GO" id="GO:0003989">
    <property type="term" value="F:acetyl-CoA carboxylase activity"/>
    <property type="evidence" value="ECO:0007669"/>
    <property type="project" value="UniProtKB-ARBA"/>
</dbReference>
<dbReference type="Proteomes" id="UP000198964">
    <property type="component" value="Unassembled WGS sequence"/>
</dbReference>
<evidence type="ECO:0000313" key="7">
    <source>
        <dbReference type="Proteomes" id="UP000198964"/>
    </source>
</evidence>
<dbReference type="PROSITE" id="PS50980">
    <property type="entry name" value="COA_CT_NTER"/>
    <property type="match status" value="1"/>
</dbReference>
<dbReference type="InterPro" id="IPR051047">
    <property type="entry name" value="AccD/PCCB"/>
</dbReference>
<dbReference type="PANTHER" id="PTHR43842">
    <property type="entry name" value="PROPIONYL-COA CARBOXYLASE BETA CHAIN"/>
    <property type="match status" value="1"/>
</dbReference>
<reference evidence="5 7" key="1">
    <citation type="submission" date="2016-10" db="EMBL/GenBank/DDBJ databases">
        <authorList>
            <person name="de Groot N.N."/>
        </authorList>
    </citation>
    <scope>NUCLEOTIDE SEQUENCE [LARGE SCALE GENOMIC DNA]</scope>
    <source>
        <strain evidence="5 7">CGMCC 1.9156</strain>
    </source>
</reference>
<gene>
    <name evidence="6" type="ORF">DET52_10762</name>
    <name evidence="5" type="ORF">SAMN05216283_108106</name>
</gene>
<dbReference type="SUPFAM" id="SSF52096">
    <property type="entry name" value="ClpP/crotonase"/>
    <property type="match status" value="2"/>
</dbReference>
<dbReference type="OrthoDB" id="9803706at2"/>
<dbReference type="InterPro" id="IPR011762">
    <property type="entry name" value="COA_CT_N"/>
</dbReference>
<dbReference type="InterPro" id="IPR029045">
    <property type="entry name" value="ClpP/crotonase-like_dom_sf"/>
</dbReference>
<reference evidence="6 8" key="2">
    <citation type="submission" date="2019-03" db="EMBL/GenBank/DDBJ databases">
        <title>Freshwater and sediment microbial communities from various areas in North America, analyzing microbe dynamics in response to fracking.</title>
        <authorList>
            <person name="Lamendella R."/>
        </authorList>
    </citation>
    <scope>NUCLEOTIDE SEQUENCE [LARGE SCALE GENOMIC DNA]</scope>
    <source>
        <strain evidence="6 8">114D</strain>
    </source>
</reference>
<dbReference type="FunFam" id="3.90.226.10:FF:000016">
    <property type="entry name" value="Propionyl-CoA carboxylase, beta subunit"/>
    <property type="match status" value="1"/>
</dbReference>
<dbReference type="Gene3D" id="3.90.226.10">
    <property type="entry name" value="2-enoyl-CoA Hydratase, Chain A, domain 1"/>
    <property type="match status" value="2"/>
</dbReference>
<sequence>MSNQDKINKLIELRAQAKLGGGIKRIEAQHAKGKLTARERIEMLLDEGSFEEFDMFVTHRCTNFGLEKTKVMGDGVVTGHGTIDGRVVYIFSQDFTVFGGSLSETFAQKICKVMDMAMKVGAPVIGINDSGGARIQEGVTSLAGYAEIFERNILASGVVPQISAIFGPCAGGAVYSPALTDFIMMTEDNSYMFVTGPKVVKTVTGEDISVEDLGGGKVHASKSGVSHFLVENEEEGVLLIRKLLSYLPQNNLEEAPISECDDPIDRLEDSLNEIIPDNPNQPYDVKDVIHSLVDYGEFLEVHRNYAKNIVVGFAKFDGQPVGIVANQPNYLAGVLDIEASRKAARFVRFLDCFNIPIITLVDVPGFLPGSGQEYGGIITHGAKLMFAYGEATVPKITITLRKSYGGAHDVMSCKQLRGDLNYAWPSAEIAVMGAAGAVEVLEGRNLRKIEDANERAEFIAKHEEEYKEKFANPYQAASYGYIDDVIEPRNTRIRIIRGLQSLATKKLVNPPKKHSNIPL</sequence>